<dbReference type="Pfam" id="PF22705">
    <property type="entry name" value="C2-set_3"/>
    <property type="match status" value="1"/>
</dbReference>
<comment type="subcellular location">
    <subcellularLocation>
        <location evidence="1">Membrane</location>
    </subcellularLocation>
</comment>
<evidence type="ECO:0000259" key="7">
    <source>
        <dbReference type="PROSITE" id="PS50835"/>
    </source>
</evidence>
<evidence type="ECO:0000256" key="2">
    <source>
        <dbReference type="ARBA" id="ARBA00022692"/>
    </source>
</evidence>
<keyword evidence="5" id="KW-0393">Immunoglobulin domain</keyword>
<dbReference type="FunFam" id="2.60.40.10:FF:000088">
    <property type="entry name" value="Butyrophilin subfamily 1 member A1"/>
    <property type="match status" value="1"/>
</dbReference>
<dbReference type="Proteomes" id="UP000827986">
    <property type="component" value="Unassembled WGS sequence"/>
</dbReference>
<dbReference type="InterPro" id="IPR007110">
    <property type="entry name" value="Ig-like_dom"/>
</dbReference>
<evidence type="ECO:0000256" key="3">
    <source>
        <dbReference type="ARBA" id="ARBA00022989"/>
    </source>
</evidence>
<protein>
    <recommendedName>
        <fullName evidence="7">Ig-like domain-containing protein</fullName>
    </recommendedName>
</protein>
<dbReference type="GO" id="GO:0050852">
    <property type="term" value="P:T cell receptor signaling pathway"/>
    <property type="evidence" value="ECO:0007669"/>
    <property type="project" value="TreeGrafter"/>
</dbReference>
<dbReference type="EMBL" id="JAHDVG010000466">
    <property type="protein sequence ID" value="KAH1183241.1"/>
    <property type="molecule type" value="Genomic_DNA"/>
</dbReference>
<dbReference type="PANTHER" id="PTHR24100:SF149">
    <property type="entry name" value="BG-LIKE ANTIGEN 1-RELATED"/>
    <property type="match status" value="1"/>
</dbReference>
<evidence type="ECO:0000256" key="4">
    <source>
        <dbReference type="ARBA" id="ARBA00023136"/>
    </source>
</evidence>
<dbReference type="InterPro" id="IPR053896">
    <property type="entry name" value="BTN3A2-like_Ig-C"/>
</dbReference>
<keyword evidence="4 6" id="KW-0472">Membrane</keyword>
<organism evidence="8 9">
    <name type="scientific">Mauremys mutica</name>
    <name type="common">yellowpond turtle</name>
    <dbReference type="NCBI Taxonomy" id="74926"/>
    <lineage>
        <taxon>Eukaryota</taxon>
        <taxon>Metazoa</taxon>
        <taxon>Chordata</taxon>
        <taxon>Craniata</taxon>
        <taxon>Vertebrata</taxon>
        <taxon>Euteleostomi</taxon>
        <taxon>Archelosauria</taxon>
        <taxon>Testudinata</taxon>
        <taxon>Testudines</taxon>
        <taxon>Cryptodira</taxon>
        <taxon>Durocryptodira</taxon>
        <taxon>Testudinoidea</taxon>
        <taxon>Geoemydidae</taxon>
        <taxon>Geoemydinae</taxon>
        <taxon>Mauremys</taxon>
    </lineage>
</organism>
<keyword evidence="3 6" id="KW-1133">Transmembrane helix</keyword>
<dbReference type="InterPro" id="IPR050504">
    <property type="entry name" value="IgSF_BTN/MOG"/>
</dbReference>
<evidence type="ECO:0000313" key="8">
    <source>
        <dbReference type="EMBL" id="KAH1183241.1"/>
    </source>
</evidence>
<keyword evidence="9" id="KW-1185">Reference proteome</keyword>
<evidence type="ECO:0000256" key="6">
    <source>
        <dbReference type="SAM" id="Phobius"/>
    </source>
</evidence>
<evidence type="ECO:0000313" key="9">
    <source>
        <dbReference type="Proteomes" id="UP000827986"/>
    </source>
</evidence>
<evidence type="ECO:0000256" key="1">
    <source>
        <dbReference type="ARBA" id="ARBA00004370"/>
    </source>
</evidence>
<dbReference type="AlphaFoldDB" id="A0A9D4B772"/>
<dbReference type="Gene3D" id="2.60.40.10">
    <property type="entry name" value="Immunoglobulins"/>
    <property type="match status" value="1"/>
</dbReference>
<feature type="transmembrane region" description="Helical" evidence="6">
    <location>
        <begin position="97"/>
        <end position="119"/>
    </location>
</feature>
<dbReference type="InterPro" id="IPR013783">
    <property type="entry name" value="Ig-like_fold"/>
</dbReference>
<feature type="domain" description="Ig-like" evidence="7">
    <location>
        <begin position="1"/>
        <end position="85"/>
    </location>
</feature>
<dbReference type="GO" id="GO:0009897">
    <property type="term" value="C:external side of plasma membrane"/>
    <property type="evidence" value="ECO:0007669"/>
    <property type="project" value="TreeGrafter"/>
</dbReference>
<gene>
    <name evidence="8" type="ORF">KIL84_004733</name>
</gene>
<dbReference type="PANTHER" id="PTHR24100">
    <property type="entry name" value="BUTYROPHILIN"/>
    <property type="match status" value="1"/>
</dbReference>
<dbReference type="GO" id="GO:0001817">
    <property type="term" value="P:regulation of cytokine production"/>
    <property type="evidence" value="ECO:0007669"/>
    <property type="project" value="TreeGrafter"/>
</dbReference>
<accession>A0A9D4B772</accession>
<dbReference type="GO" id="GO:0005102">
    <property type="term" value="F:signaling receptor binding"/>
    <property type="evidence" value="ECO:0007669"/>
    <property type="project" value="TreeGrafter"/>
</dbReference>
<evidence type="ECO:0000256" key="5">
    <source>
        <dbReference type="ARBA" id="ARBA00023319"/>
    </source>
</evidence>
<proteinExistence type="predicted"/>
<comment type="caution">
    <text evidence="8">The sequence shown here is derived from an EMBL/GenBank/DDBJ whole genome shotgun (WGS) entry which is preliminary data.</text>
</comment>
<name>A0A9D4B772_9SAUR</name>
<reference evidence="8" key="1">
    <citation type="submission" date="2021-09" db="EMBL/GenBank/DDBJ databases">
        <title>The genome of Mauremys mutica provides insights into the evolution of semi-aquatic lifestyle.</title>
        <authorList>
            <person name="Gong S."/>
            <person name="Gao Y."/>
        </authorList>
    </citation>
    <scope>NUCLEOTIDE SEQUENCE</scope>
    <source>
        <strain evidence="8">MM-2020</strain>
        <tissue evidence="8">Muscle</tissue>
    </source>
</reference>
<dbReference type="InterPro" id="IPR036179">
    <property type="entry name" value="Ig-like_dom_sf"/>
</dbReference>
<dbReference type="SUPFAM" id="SSF48726">
    <property type="entry name" value="Immunoglobulin"/>
    <property type="match status" value="1"/>
</dbReference>
<sequence>MSVDGYQEGGIRVMCQSSGWYPEPEVLWRSLSGQYLPSFSESKSRGESGLFETQTSIIITENSNQNISCLIRNTHFNHEKESTIFISDPFFPRVSPWMVALCVILVVLVGFIGLTAYLFRLKGKHLENNRKHLENN</sequence>
<dbReference type="PROSITE" id="PS50835">
    <property type="entry name" value="IG_LIKE"/>
    <property type="match status" value="1"/>
</dbReference>
<keyword evidence="2 6" id="KW-0812">Transmembrane</keyword>
<feature type="non-terminal residue" evidence="8">
    <location>
        <position position="136"/>
    </location>
</feature>